<dbReference type="Gene3D" id="2.90.10.10">
    <property type="entry name" value="Bulb-type lectin domain"/>
    <property type="match status" value="1"/>
</dbReference>
<dbReference type="PROSITE" id="PS50927">
    <property type="entry name" value="BULB_LECTIN"/>
    <property type="match status" value="1"/>
</dbReference>
<dbReference type="EMBL" id="BHZD01000001">
    <property type="protein sequence ID" value="GCD40763.1"/>
    <property type="molecule type" value="Genomic_DNA"/>
</dbReference>
<accession>A0A401VUL6</accession>
<keyword evidence="3" id="KW-1185">Reference proteome</keyword>
<reference evidence="2 3" key="1">
    <citation type="submission" date="2018-11" db="EMBL/GenBank/DDBJ databases">
        <title>Whole genome sequence of Streptomyces paromomycinus NBRC 15454(T).</title>
        <authorList>
            <person name="Komaki H."/>
            <person name="Tamura T."/>
        </authorList>
    </citation>
    <scope>NUCLEOTIDE SEQUENCE [LARGE SCALE GENOMIC DNA]</scope>
    <source>
        <strain evidence="2 3">NBRC 15454</strain>
    </source>
</reference>
<feature type="domain" description="Bulb-type lectin" evidence="1">
    <location>
        <begin position="3"/>
        <end position="111"/>
    </location>
</feature>
<evidence type="ECO:0000313" key="3">
    <source>
        <dbReference type="Proteomes" id="UP000286746"/>
    </source>
</evidence>
<sequence length="113" mass="12424">MANADFRARTSIRRNQAWTSGDGNTLLRLQEDGNFVVYRQGKAAWQADNVYPNGDTAAFELNGDLVVYDSNGRQIWHSDTSGNPGALFSVQDDGNVVIYNADGRPIWQTNTAG</sequence>
<dbReference type="AlphaFoldDB" id="A0A401VUL6"/>
<evidence type="ECO:0000259" key="1">
    <source>
        <dbReference type="PROSITE" id="PS50927"/>
    </source>
</evidence>
<dbReference type="SMART" id="SM00108">
    <property type="entry name" value="B_lectin"/>
    <property type="match status" value="1"/>
</dbReference>
<dbReference type="SUPFAM" id="SSF51110">
    <property type="entry name" value="alpha-D-mannose-specific plant lectins"/>
    <property type="match status" value="1"/>
</dbReference>
<protein>
    <submittedName>
        <fullName evidence="2">Lectin</fullName>
    </submittedName>
</protein>
<dbReference type="RefSeq" id="WP_170251497.1">
    <property type="nucleotide sequence ID" value="NZ_BHZD01000001.1"/>
</dbReference>
<organism evidence="2 3">
    <name type="scientific">Streptomyces paromomycinus</name>
    <name type="common">Streptomyces rimosus subsp. paromomycinus</name>
    <dbReference type="NCBI Taxonomy" id="92743"/>
    <lineage>
        <taxon>Bacteria</taxon>
        <taxon>Bacillati</taxon>
        <taxon>Actinomycetota</taxon>
        <taxon>Actinomycetes</taxon>
        <taxon>Kitasatosporales</taxon>
        <taxon>Streptomycetaceae</taxon>
        <taxon>Streptomyces</taxon>
    </lineage>
</organism>
<name>A0A401VUL6_STREY</name>
<dbReference type="Proteomes" id="UP000286746">
    <property type="component" value="Unassembled WGS sequence"/>
</dbReference>
<gene>
    <name evidence="2" type="ORF">GKJPGBOP_00416</name>
</gene>
<comment type="caution">
    <text evidence="2">The sequence shown here is derived from an EMBL/GenBank/DDBJ whole genome shotgun (WGS) entry which is preliminary data.</text>
</comment>
<dbReference type="InterPro" id="IPR036426">
    <property type="entry name" value="Bulb-type_lectin_dom_sf"/>
</dbReference>
<proteinExistence type="predicted"/>
<dbReference type="InterPro" id="IPR001480">
    <property type="entry name" value="Bulb-type_lectin_dom"/>
</dbReference>
<evidence type="ECO:0000313" key="2">
    <source>
        <dbReference type="EMBL" id="GCD40763.1"/>
    </source>
</evidence>